<organism evidence="2 3">
    <name type="scientific">Pararge aegeria aegeria</name>
    <dbReference type="NCBI Taxonomy" id="348720"/>
    <lineage>
        <taxon>Eukaryota</taxon>
        <taxon>Metazoa</taxon>
        <taxon>Ecdysozoa</taxon>
        <taxon>Arthropoda</taxon>
        <taxon>Hexapoda</taxon>
        <taxon>Insecta</taxon>
        <taxon>Pterygota</taxon>
        <taxon>Neoptera</taxon>
        <taxon>Endopterygota</taxon>
        <taxon>Lepidoptera</taxon>
        <taxon>Glossata</taxon>
        <taxon>Ditrysia</taxon>
        <taxon>Papilionoidea</taxon>
        <taxon>Nymphalidae</taxon>
        <taxon>Satyrinae</taxon>
        <taxon>Satyrini</taxon>
        <taxon>Parargina</taxon>
        <taxon>Pararge</taxon>
    </lineage>
</organism>
<comment type="caution">
    <text evidence="2">The sequence shown here is derived from an EMBL/GenBank/DDBJ whole genome shotgun (WGS) entry which is preliminary data.</text>
</comment>
<dbReference type="AlphaFoldDB" id="A0A8S4RWN8"/>
<dbReference type="Proteomes" id="UP000838756">
    <property type="component" value="Unassembled WGS sequence"/>
</dbReference>
<accession>A0A8S4RWN8</accession>
<evidence type="ECO:0000256" key="1">
    <source>
        <dbReference type="SAM" id="MobiDB-lite"/>
    </source>
</evidence>
<dbReference type="OrthoDB" id="7487594at2759"/>
<feature type="region of interest" description="Disordered" evidence="1">
    <location>
        <begin position="73"/>
        <end position="113"/>
    </location>
</feature>
<sequence>MKCIRKGTPLTTIQQLNLSFNQPKQINKKWLCSLQCALLLMALTSSAGERWRWPDAEGAESVRIDTKVGFVDDQGNSKRNNRGNIQADEITFQQPTDTQGFYNRPPGNGRYPVRVERVRDDPDIRINGRPAPNNGGHTNEKYQDGTLDSLQYCKCASTPDCEVRTDYAKACDANQYLCCYNDPGKQNGLQSVAQITEANKNSVIPRYGLASSQRSRVPAPTPV</sequence>
<proteinExistence type="predicted"/>
<keyword evidence="3" id="KW-1185">Reference proteome</keyword>
<dbReference type="EMBL" id="CAKXAJ010025576">
    <property type="protein sequence ID" value="CAH2241422.1"/>
    <property type="molecule type" value="Genomic_DNA"/>
</dbReference>
<gene>
    <name evidence="2" type="primary">jg15619</name>
    <name evidence="2" type="ORF">PAEG_LOCUS17859</name>
</gene>
<evidence type="ECO:0000313" key="2">
    <source>
        <dbReference type="EMBL" id="CAH2241422.1"/>
    </source>
</evidence>
<reference evidence="2" key="1">
    <citation type="submission" date="2022-03" db="EMBL/GenBank/DDBJ databases">
        <authorList>
            <person name="Lindestad O."/>
        </authorList>
    </citation>
    <scope>NUCLEOTIDE SEQUENCE</scope>
</reference>
<feature type="compositionally biased region" description="Polar residues" evidence="1">
    <location>
        <begin position="91"/>
        <end position="101"/>
    </location>
</feature>
<protein>
    <submittedName>
        <fullName evidence="2">Jg15619 protein</fullName>
    </submittedName>
</protein>
<evidence type="ECO:0000313" key="3">
    <source>
        <dbReference type="Proteomes" id="UP000838756"/>
    </source>
</evidence>
<name>A0A8S4RWN8_9NEOP</name>